<gene>
    <name evidence="2" type="ORF">EXU48_13745</name>
</gene>
<organism evidence="2 3">
    <name type="scientific">Occultella glacieicola</name>
    <dbReference type="NCBI Taxonomy" id="2518684"/>
    <lineage>
        <taxon>Bacteria</taxon>
        <taxon>Bacillati</taxon>
        <taxon>Actinomycetota</taxon>
        <taxon>Actinomycetes</taxon>
        <taxon>Micrococcales</taxon>
        <taxon>Ruaniaceae</taxon>
        <taxon>Occultella</taxon>
    </lineage>
</organism>
<keyword evidence="3" id="KW-1185">Reference proteome</keyword>
<feature type="region of interest" description="Disordered" evidence="1">
    <location>
        <begin position="153"/>
        <end position="177"/>
    </location>
</feature>
<evidence type="ECO:0000256" key="1">
    <source>
        <dbReference type="SAM" id="MobiDB-lite"/>
    </source>
</evidence>
<protein>
    <recommendedName>
        <fullName evidence="4">SHOCT domain-containing protein</fullName>
    </recommendedName>
</protein>
<evidence type="ECO:0008006" key="4">
    <source>
        <dbReference type="Google" id="ProtNLM"/>
    </source>
</evidence>
<evidence type="ECO:0000313" key="2">
    <source>
        <dbReference type="EMBL" id="TDE92603.1"/>
    </source>
</evidence>
<accession>A0ABY2E406</accession>
<name>A0ABY2E406_9MICO</name>
<evidence type="ECO:0000313" key="3">
    <source>
        <dbReference type="Proteomes" id="UP000504882"/>
    </source>
</evidence>
<dbReference type="EMBL" id="SMNA01000006">
    <property type="protein sequence ID" value="TDE92603.1"/>
    <property type="molecule type" value="Genomic_DNA"/>
</dbReference>
<dbReference type="Proteomes" id="UP000504882">
    <property type="component" value="Unassembled WGS sequence"/>
</dbReference>
<proteinExistence type="predicted"/>
<comment type="caution">
    <text evidence="2">The sequence shown here is derived from an EMBL/GenBank/DDBJ whole genome shotgun (WGS) entry which is preliminary data.</text>
</comment>
<feature type="compositionally biased region" description="Basic and acidic residues" evidence="1">
    <location>
        <begin position="153"/>
        <end position="164"/>
    </location>
</feature>
<dbReference type="RefSeq" id="WP_133108233.1">
    <property type="nucleotide sequence ID" value="NZ_SMNA01000006.1"/>
</dbReference>
<reference evidence="2 3" key="1">
    <citation type="submission" date="2019-03" db="EMBL/GenBank/DDBJ databases">
        <title>Genomic features of bacteria from cold environments.</title>
        <authorList>
            <person name="Shen L."/>
        </authorList>
    </citation>
    <scope>NUCLEOTIDE SEQUENCE [LARGE SCALE GENOMIC DNA]</scope>
    <source>
        <strain evidence="3">T3246-1</strain>
    </source>
</reference>
<sequence>MRELEIVSLHPEPGREPPDDLDLCEYVMVSAPSLAALAQVAAAIEELIGDGALRLRDVAALERLEGRTTVICHEAGDVEALHGLAAAIDGGARFSRHDLELAGVTIAPGSAALLLLLEGRWAAPLSAVAGRVGGRLGTGERIDRERLRAQLTEPDERRSDRTDLLARGPASPHLPDVRLVDPVDQMRSLADLVDRGLLTVDQYEVQRRRVIDG</sequence>